<feature type="domain" description="Cation efflux protein cytoplasmic" evidence="9">
    <location>
        <begin position="212"/>
        <end position="286"/>
    </location>
</feature>
<sequence length="292" mass="32170">MEEANYRELLKVNVVVLLLNLLVCIAKIVVGNAINSISMVADGYHSLTDMGNNIIGIVGINFAYRPSDEKHPYGHKKIETMVTLIIAAALLVLCYEVTIGAIKRFKQPVAVDTNLYSILVMAATILINIFVAMYEKKKADTLKSDFLASDSIHTTSDVLVSVSVIVGLILSRYGLSIADVIISIFIVIMIGRAAFEILSKSTGVLMDSVVLDEKDIERLVLSVDGVKSCHKIRTRGREDDIKVDLHVLVGNDMNVYDAHEISEVIEERLRGKFPGITDVTIHIEPESNDKQS</sequence>
<dbReference type="GO" id="GO:0015093">
    <property type="term" value="F:ferrous iron transmembrane transporter activity"/>
    <property type="evidence" value="ECO:0007669"/>
    <property type="project" value="TreeGrafter"/>
</dbReference>
<comment type="caution">
    <text evidence="10">The sequence shown here is derived from an EMBL/GenBank/DDBJ whole genome shotgun (WGS) entry which is preliminary data.</text>
</comment>
<feature type="transmembrane region" description="Helical" evidence="7">
    <location>
        <begin position="114"/>
        <end position="134"/>
    </location>
</feature>
<keyword evidence="4 7" id="KW-0812">Transmembrane</keyword>
<dbReference type="EMBL" id="VTPS01000003">
    <property type="protein sequence ID" value="TZE82878.1"/>
    <property type="molecule type" value="Genomic_DNA"/>
</dbReference>
<feature type="transmembrane region" description="Helical" evidence="7">
    <location>
        <begin position="176"/>
        <end position="195"/>
    </location>
</feature>
<dbReference type="InterPro" id="IPR002524">
    <property type="entry name" value="Cation_efflux"/>
</dbReference>
<dbReference type="GO" id="GO:0015341">
    <property type="term" value="F:zinc efflux antiporter activity"/>
    <property type="evidence" value="ECO:0007669"/>
    <property type="project" value="TreeGrafter"/>
</dbReference>
<dbReference type="InterPro" id="IPR027470">
    <property type="entry name" value="Cation_efflux_CTD"/>
</dbReference>
<evidence type="ECO:0000259" key="8">
    <source>
        <dbReference type="Pfam" id="PF01545"/>
    </source>
</evidence>
<dbReference type="Pfam" id="PF16916">
    <property type="entry name" value="ZT_dimer"/>
    <property type="match status" value="1"/>
</dbReference>
<evidence type="ECO:0000256" key="7">
    <source>
        <dbReference type="SAM" id="Phobius"/>
    </source>
</evidence>
<dbReference type="InterPro" id="IPR058533">
    <property type="entry name" value="Cation_efflux_TM"/>
</dbReference>
<comment type="similarity">
    <text evidence="2">Belongs to the cation diffusion facilitator (CDF) transporter (TC 2.A.4) family.</text>
</comment>
<dbReference type="SUPFAM" id="SSF160240">
    <property type="entry name" value="Cation efflux protein cytoplasmic domain-like"/>
    <property type="match status" value="1"/>
</dbReference>
<organism evidence="10 11">
    <name type="scientific">Calorimonas adulescens</name>
    <dbReference type="NCBI Taxonomy" id="2606906"/>
    <lineage>
        <taxon>Bacteria</taxon>
        <taxon>Bacillati</taxon>
        <taxon>Bacillota</taxon>
        <taxon>Clostridia</taxon>
        <taxon>Thermoanaerobacterales</taxon>
        <taxon>Thermoanaerobacteraceae</taxon>
        <taxon>Calorimonas</taxon>
    </lineage>
</organism>
<dbReference type="Proteomes" id="UP000322976">
    <property type="component" value="Unassembled WGS sequence"/>
</dbReference>
<gene>
    <name evidence="10" type="ORF">FWJ32_02685</name>
</gene>
<protein>
    <submittedName>
        <fullName evidence="10">Cation transporter</fullName>
    </submittedName>
</protein>
<evidence type="ECO:0000313" key="10">
    <source>
        <dbReference type="EMBL" id="TZE82878.1"/>
    </source>
</evidence>
<evidence type="ECO:0000256" key="2">
    <source>
        <dbReference type="ARBA" id="ARBA00008114"/>
    </source>
</evidence>
<dbReference type="RefSeq" id="WP_149544437.1">
    <property type="nucleotide sequence ID" value="NZ_VTPS01000003.1"/>
</dbReference>
<keyword evidence="3" id="KW-0813">Transport</keyword>
<feature type="transmembrane region" description="Helical" evidence="7">
    <location>
        <begin position="78"/>
        <end position="102"/>
    </location>
</feature>
<dbReference type="GO" id="GO:0015086">
    <property type="term" value="F:cadmium ion transmembrane transporter activity"/>
    <property type="evidence" value="ECO:0007669"/>
    <property type="project" value="TreeGrafter"/>
</dbReference>
<name>A0A5D8QHV3_9THEO</name>
<dbReference type="InterPro" id="IPR036837">
    <property type="entry name" value="Cation_efflux_CTD_sf"/>
</dbReference>
<evidence type="ECO:0000313" key="11">
    <source>
        <dbReference type="Proteomes" id="UP000322976"/>
    </source>
</evidence>
<dbReference type="NCBIfam" id="TIGR01297">
    <property type="entry name" value="CDF"/>
    <property type="match status" value="1"/>
</dbReference>
<keyword evidence="5 7" id="KW-1133">Transmembrane helix</keyword>
<reference evidence="10 11" key="1">
    <citation type="submission" date="2019-08" db="EMBL/GenBank/DDBJ databases">
        <title>Calorimonas adulescens gen. nov., sp. nov., an anaerobic thermophilic bacterium from Sakhalin hot spring.</title>
        <authorList>
            <person name="Khomyakova M.A."/>
            <person name="Merkel A.Y."/>
            <person name="Novikov A."/>
            <person name="Bonch-Osmolovskaya E.A."/>
            <person name="Slobodkin A.I."/>
        </authorList>
    </citation>
    <scope>NUCLEOTIDE SEQUENCE [LARGE SCALE GENOMIC DNA]</scope>
    <source>
        <strain evidence="10 11">A05MB</strain>
    </source>
</reference>
<evidence type="ECO:0000256" key="1">
    <source>
        <dbReference type="ARBA" id="ARBA00004141"/>
    </source>
</evidence>
<dbReference type="PANTHER" id="PTHR43840:SF15">
    <property type="entry name" value="MITOCHONDRIAL METAL TRANSPORTER 1-RELATED"/>
    <property type="match status" value="1"/>
</dbReference>
<dbReference type="Gene3D" id="3.30.70.1350">
    <property type="entry name" value="Cation efflux protein, cytoplasmic domain"/>
    <property type="match status" value="1"/>
</dbReference>
<dbReference type="GO" id="GO:0005886">
    <property type="term" value="C:plasma membrane"/>
    <property type="evidence" value="ECO:0007669"/>
    <property type="project" value="TreeGrafter"/>
</dbReference>
<accession>A0A5D8QHV3</accession>
<dbReference type="Gene3D" id="1.20.1510.10">
    <property type="entry name" value="Cation efflux protein transmembrane domain"/>
    <property type="match status" value="1"/>
</dbReference>
<keyword evidence="11" id="KW-1185">Reference proteome</keyword>
<evidence type="ECO:0000256" key="5">
    <source>
        <dbReference type="ARBA" id="ARBA00022989"/>
    </source>
</evidence>
<evidence type="ECO:0000259" key="9">
    <source>
        <dbReference type="Pfam" id="PF16916"/>
    </source>
</evidence>
<dbReference type="Pfam" id="PF01545">
    <property type="entry name" value="Cation_efflux"/>
    <property type="match status" value="1"/>
</dbReference>
<comment type="subcellular location">
    <subcellularLocation>
        <location evidence="1">Membrane</location>
        <topology evidence="1">Multi-pass membrane protein</topology>
    </subcellularLocation>
</comment>
<dbReference type="AlphaFoldDB" id="A0A5D8QHV3"/>
<dbReference type="GO" id="GO:0006882">
    <property type="term" value="P:intracellular zinc ion homeostasis"/>
    <property type="evidence" value="ECO:0007669"/>
    <property type="project" value="TreeGrafter"/>
</dbReference>
<evidence type="ECO:0000256" key="6">
    <source>
        <dbReference type="ARBA" id="ARBA00023136"/>
    </source>
</evidence>
<proteinExistence type="inferred from homology"/>
<feature type="domain" description="Cation efflux protein transmembrane" evidence="8">
    <location>
        <begin position="15"/>
        <end position="206"/>
    </location>
</feature>
<dbReference type="InterPro" id="IPR050291">
    <property type="entry name" value="CDF_Transporter"/>
</dbReference>
<evidence type="ECO:0000256" key="4">
    <source>
        <dbReference type="ARBA" id="ARBA00022692"/>
    </source>
</evidence>
<keyword evidence="6 7" id="KW-0472">Membrane</keyword>
<dbReference type="PANTHER" id="PTHR43840">
    <property type="entry name" value="MITOCHONDRIAL METAL TRANSPORTER 1-RELATED"/>
    <property type="match status" value="1"/>
</dbReference>
<evidence type="ECO:0000256" key="3">
    <source>
        <dbReference type="ARBA" id="ARBA00022448"/>
    </source>
</evidence>
<dbReference type="SUPFAM" id="SSF161111">
    <property type="entry name" value="Cation efflux protein transmembrane domain-like"/>
    <property type="match status" value="1"/>
</dbReference>
<feature type="transmembrane region" description="Helical" evidence="7">
    <location>
        <begin position="12"/>
        <end position="30"/>
    </location>
</feature>
<dbReference type="InterPro" id="IPR027469">
    <property type="entry name" value="Cation_efflux_TMD_sf"/>
</dbReference>